<dbReference type="Proteomes" id="UP000765509">
    <property type="component" value="Unassembled WGS sequence"/>
</dbReference>
<evidence type="ECO:0008006" key="6">
    <source>
        <dbReference type="Google" id="ProtNLM"/>
    </source>
</evidence>
<evidence type="ECO:0000256" key="3">
    <source>
        <dbReference type="ARBA" id="ARBA00023128"/>
    </source>
</evidence>
<keyword evidence="2" id="KW-0809">Transit peptide</keyword>
<evidence type="ECO:0000313" key="5">
    <source>
        <dbReference type="Proteomes" id="UP000765509"/>
    </source>
</evidence>
<name>A0A9Q3D981_9BASI</name>
<evidence type="ECO:0000256" key="1">
    <source>
        <dbReference type="ARBA" id="ARBA00004173"/>
    </source>
</evidence>
<dbReference type="AlphaFoldDB" id="A0A9Q3D981"/>
<accession>A0A9Q3D981</accession>
<keyword evidence="3" id="KW-0496">Mitochondrion</keyword>
<proteinExistence type="predicted"/>
<keyword evidence="5" id="KW-1185">Reference proteome</keyword>
<protein>
    <recommendedName>
        <fullName evidence="6">Tim44-like domain-containing protein</fullName>
    </recommendedName>
</protein>
<dbReference type="OrthoDB" id="19619at2759"/>
<dbReference type="Gene3D" id="3.10.450.240">
    <property type="match status" value="1"/>
</dbReference>
<dbReference type="GO" id="GO:0005739">
    <property type="term" value="C:mitochondrion"/>
    <property type="evidence" value="ECO:0007669"/>
    <property type="project" value="UniProtKB-SubCell"/>
</dbReference>
<gene>
    <name evidence="4" type="ORF">O181_036288</name>
</gene>
<dbReference type="InterPro" id="IPR032710">
    <property type="entry name" value="NTF2-like_dom_sf"/>
</dbReference>
<evidence type="ECO:0000256" key="2">
    <source>
        <dbReference type="ARBA" id="ARBA00022946"/>
    </source>
</evidence>
<evidence type="ECO:0000313" key="4">
    <source>
        <dbReference type="EMBL" id="MBW0496573.1"/>
    </source>
</evidence>
<sequence>MHLLLPRLAVFQLRVALRYKHLGHEPFRRSYSAISSASTSPQLSLAHQEAAGTEFDEEIEKELAKLPAKRAQEARRRLRNERRAELNGLSMERQDNVIIPYIPPYEGPNPDSSQGLWTHLKVGWRKNRMRDAWGQWLGARQAKKNVDLILSPSNSLWMQDFVEESYESIIFMHQTLASNDFENPRVKKLFHPAMIEFLQSKRGKLVQAYSSSHFFSWKKHAPIPESDKRGKPQPQEKELNVVAMRAAPFDKGGTLVQIAVRFRSLQSFEVRDERGLLVFGSHTKPESVMEYFIFQKRMGQVNQPFLLFRQYTGESYLTQFLLMWDDEARRSGHLMPASVITTWSFALDTGLVGEKRWLKILRTR</sequence>
<dbReference type="SUPFAM" id="SSF54427">
    <property type="entry name" value="NTF2-like"/>
    <property type="match status" value="1"/>
</dbReference>
<comment type="subcellular location">
    <subcellularLocation>
        <location evidence="1">Mitochondrion</location>
    </subcellularLocation>
</comment>
<dbReference type="PANTHER" id="PTHR28554:SF1">
    <property type="entry name" value="LARGE RIBOSOMAL SUBUNIT PROTEIN ML45"/>
    <property type="match status" value="1"/>
</dbReference>
<reference evidence="4" key="1">
    <citation type="submission" date="2021-03" db="EMBL/GenBank/DDBJ databases">
        <title>Draft genome sequence of rust myrtle Austropuccinia psidii MF-1, a brazilian biotype.</title>
        <authorList>
            <person name="Quecine M.C."/>
            <person name="Pachon D.M.R."/>
            <person name="Bonatelli M.L."/>
            <person name="Correr F.H."/>
            <person name="Franceschini L.M."/>
            <person name="Leite T.F."/>
            <person name="Margarido G.R.A."/>
            <person name="Almeida C.A."/>
            <person name="Ferrarezi J.A."/>
            <person name="Labate C.A."/>
        </authorList>
    </citation>
    <scope>NUCLEOTIDE SEQUENCE</scope>
    <source>
        <strain evidence="4">MF-1</strain>
    </source>
</reference>
<dbReference type="InterPro" id="IPR051975">
    <property type="entry name" value="mtLSU_mL45"/>
</dbReference>
<comment type="caution">
    <text evidence="4">The sequence shown here is derived from an EMBL/GenBank/DDBJ whole genome shotgun (WGS) entry which is preliminary data.</text>
</comment>
<organism evidence="4 5">
    <name type="scientific">Austropuccinia psidii MF-1</name>
    <dbReference type="NCBI Taxonomy" id="1389203"/>
    <lineage>
        <taxon>Eukaryota</taxon>
        <taxon>Fungi</taxon>
        <taxon>Dikarya</taxon>
        <taxon>Basidiomycota</taxon>
        <taxon>Pucciniomycotina</taxon>
        <taxon>Pucciniomycetes</taxon>
        <taxon>Pucciniales</taxon>
        <taxon>Sphaerophragmiaceae</taxon>
        <taxon>Austropuccinia</taxon>
    </lineage>
</organism>
<dbReference type="PANTHER" id="PTHR28554">
    <property type="entry name" value="39S RIBOSOMAL PROTEIN L45, MITOCHONDRIAL"/>
    <property type="match status" value="1"/>
</dbReference>
<dbReference type="EMBL" id="AVOT02013702">
    <property type="protein sequence ID" value="MBW0496573.1"/>
    <property type="molecule type" value="Genomic_DNA"/>
</dbReference>